<dbReference type="PROSITE" id="PS50878">
    <property type="entry name" value="RT_POL"/>
    <property type="match status" value="1"/>
</dbReference>
<dbReference type="PANTHER" id="PTHR34047:SF8">
    <property type="entry name" value="PROTEIN YKFC"/>
    <property type="match status" value="1"/>
</dbReference>
<keyword evidence="4" id="KW-1185">Reference proteome</keyword>
<dbReference type="CDD" id="cd01651">
    <property type="entry name" value="RT_G2_intron"/>
    <property type="match status" value="1"/>
</dbReference>
<comment type="caution">
    <text evidence="3">The sequence shown here is derived from an EMBL/GenBank/DDBJ whole genome shotgun (WGS) entry which is preliminary data.</text>
</comment>
<dbReference type="InterPro" id="IPR049030">
    <property type="entry name" value="AI2M-like_HNH"/>
</dbReference>
<name>A0ABR5A6C2_9BACL</name>
<feature type="domain" description="Reverse transcriptase" evidence="2">
    <location>
        <begin position="69"/>
        <end position="370"/>
    </location>
</feature>
<dbReference type="InterPro" id="IPR024937">
    <property type="entry name" value="Domain_X"/>
</dbReference>
<dbReference type="Pfam" id="PF21368">
    <property type="entry name" value="AI2M-like_HNH"/>
    <property type="match status" value="1"/>
</dbReference>
<evidence type="ECO:0000313" key="4">
    <source>
        <dbReference type="Proteomes" id="UP000031967"/>
    </source>
</evidence>
<evidence type="ECO:0000256" key="1">
    <source>
        <dbReference type="SAM" id="Coils"/>
    </source>
</evidence>
<dbReference type="InterPro" id="IPR000477">
    <property type="entry name" value="RT_dom"/>
</dbReference>
<proteinExistence type="predicted"/>
<dbReference type="EMBL" id="JXAK01000106">
    <property type="protein sequence ID" value="KIL36581.1"/>
    <property type="molecule type" value="Genomic_DNA"/>
</dbReference>
<evidence type="ECO:0000259" key="2">
    <source>
        <dbReference type="PROSITE" id="PS50878"/>
    </source>
</evidence>
<dbReference type="PANTHER" id="PTHR34047">
    <property type="entry name" value="NUCLEAR INTRON MATURASE 1, MITOCHONDRIAL-RELATED"/>
    <property type="match status" value="1"/>
</dbReference>
<protein>
    <submittedName>
        <fullName evidence="3">Maturase</fullName>
    </submittedName>
</protein>
<feature type="coiled-coil region" evidence="1">
    <location>
        <begin position="273"/>
        <end position="300"/>
    </location>
</feature>
<dbReference type="InterPro" id="IPR043502">
    <property type="entry name" value="DNA/RNA_pol_sf"/>
</dbReference>
<dbReference type="Pfam" id="PF00078">
    <property type="entry name" value="RVT_1"/>
    <property type="match status" value="1"/>
</dbReference>
<reference evidence="3 4" key="1">
    <citation type="submission" date="2014-12" db="EMBL/GenBank/DDBJ databases">
        <title>Draft genome sequence of Paenibacillus kamchatkensis strain B-2647.</title>
        <authorList>
            <person name="Karlyshev A.V."/>
            <person name="Kudryashova E.B."/>
        </authorList>
    </citation>
    <scope>NUCLEOTIDE SEQUENCE [LARGE SCALE GENOMIC DNA]</scope>
    <source>
        <strain evidence="3 4">VKM B-2647</strain>
    </source>
</reference>
<keyword evidence="1" id="KW-0175">Coiled coil</keyword>
<dbReference type="RefSeq" id="WP_041052553.1">
    <property type="nucleotide sequence ID" value="NZ_JXAK01000106.1"/>
</dbReference>
<sequence>MRSPNRVLESLRSKACISDYRYERLYRNLYNPEFYLQAYQNIYATAGNMTKGTDGSTIDGMSLKRIDKLIASLKNYSYQPNPARRTYIPKNSDPTKKRPLGIPSFDDKLLQEVIRMILESIYEGTFSPHSHGFRPKRSCHTALLEVKTRFTGMKWFVEGDIRGCFDNIDHHVLVSLLRRRIKDEHFLGLIWKFLKAGYMENWIYHNTLSGTPQGSGASPILANIYLNELDQFMEQYAGRFNSGKKRVRSCEYNHYRGHLDYLRGRKYSKKKWEALTDEQKKQAQREIRETRAKMMSVDSTNQMDESYRRVVYIRYADDFLIGVIGSKRDAETIKTEVGAFLKDSLKLDLSAEKTLVTNAKDKARFLSFDIYSNRSKDIKKDKNGMTRRVYNERIKLYVPKEKWVNKLISYGALKIHYDARNGNREVWEPFHRTHLFHNDDLEILQQYNAEIRGLYNYYKIADNVSVLSNFGYIMKYSMFKTFAAKYKTRVGAIKDKYRMGKDYGVKYETKSGSKVMLLYNEGFRRIDEADAGNVDVEPKVYANSSPNSLIERLKAKKCEWCGAENVDMDIHHVRKLKDLKGRKTWEKTMIARRRKTMALCEHCHVQLHAGNLD</sequence>
<dbReference type="SUPFAM" id="SSF56672">
    <property type="entry name" value="DNA/RNA polymerases"/>
    <property type="match status" value="1"/>
</dbReference>
<dbReference type="InterPro" id="IPR051083">
    <property type="entry name" value="GrpII_Intron_Splice-Mob/Def"/>
</dbReference>
<dbReference type="Pfam" id="PF01348">
    <property type="entry name" value="Intron_maturas2"/>
    <property type="match status" value="1"/>
</dbReference>
<gene>
    <name evidence="3" type="ORF">SD70_31415</name>
</gene>
<organism evidence="3 4">
    <name type="scientific">Gordoniibacillus kamchatkensis</name>
    <dbReference type="NCBI Taxonomy" id="1590651"/>
    <lineage>
        <taxon>Bacteria</taxon>
        <taxon>Bacillati</taxon>
        <taxon>Bacillota</taxon>
        <taxon>Bacilli</taxon>
        <taxon>Bacillales</taxon>
        <taxon>Paenibacillaceae</taxon>
        <taxon>Gordoniibacillus</taxon>
    </lineage>
</organism>
<evidence type="ECO:0000313" key="3">
    <source>
        <dbReference type="EMBL" id="KIL36581.1"/>
    </source>
</evidence>
<dbReference type="Proteomes" id="UP000031967">
    <property type="component" value="Unassembled WGS sequence"/>
</dbReference>
<accession>A0ABR5A6C2</accession>